<dbReference type="Gene3D" id="2.60.40.1140">
    <property type="entry name" value="Collagen-binding surface protein Cna, B-type domain"/>
    <property type="match status" value="1"/>
</dbReference>
<dbReference type="SMART" id="SM00327">
    <property type="entry name" value="VWA"/>
    <property type="match status" value="1"/>
</dbReference>
<feature type="transmembrane region" description="Helical" evidence="1">
    <location>
        <begin position="1064"/>
        <end position="1084"/>
    </location>
</feature>
<reference evidence="3 4" key="1">
    <citation type="submission" date="2020-08" db="EMBL/GenBank/DDBJ databases">
        <title>Genome sequence of Weissella diestrammenae KACC 16890T.</title>
        <authorList>
            <person name="Hyun D.-W."/>
            <person name="Bae J.-W."/>
        </authorList>
    </citation>
    <scope>NUCLEOTIDE SEQUENCE [LARGE SCALE GENOMIC DNA]</scope>
    <source>
        <strain evidence="3 4">KACC 16890</strain>
    </source>
</reference>
<sequence>MFKRKLFKWLGCIIIVLPLVTSLVLIAPHIFHSGHHAHAADSQQKLTPDIGEGYHTYTTEEADGVAGSVLPVHPYSLDAGTLAPNTNSFFSEQPKEKSELDATTRNYGGAQENWYGSKNWLNWEHLGPEYTGFRAKKTASPAKDSSNKIIPGAYDISLKMTGGTQTEYTKNKAEIVFVFDRSYSMISNEDPGNAQENRLVKAQRAFTDFVKVIRPYVTNNQLRVGLVPYSDGVKTNDIVQIGGENALKSIDDYIRSMQITAGNDAGTYTQGALRAAHKMLDASNFTENNKIIVLLSDGAASQHDSPTSLSGNSRPWGTNYPYTSDLLIKGATNNNMTYPSAANYNNNQTMTNNNPFSGYYSRIGAGNDANPYRISHSIGDGDYISGQAAIEEANQIKKDTKIRALYTIGTMVVRDGETQSARSTRLAQDLLQAIASIDPKGNVNYYYNAIATDKLLNHLNELVTELFDFVKNAHLHDSIPKTMLIDGQPSETLNGDGPIKVNRWRQADFSHLSDLPTINIGNAFNANSQYDVLTPVTGTYDASTGAIDLNHIDIPQGEMIEIIYRIHVVTERADFVPNQWLQTNGTTTFQPQQLNAILVQIGVPSVKAPGRQLVVKKTWIGDNSDNVRTRPDTLQFNLTRKNLTDGQAWVNDTLTLAKPYKDDDVPLNDEKLKEAWGKSYQQTDHDLWLPIFNNQGENITYELVEQNIPGYATSLSVTDQNQYHFTNTLTDFKYQLRKVDQSGHSLTGATFLIENQLDVDKTFENDVITSQGVIPAGTMVTAGTWISYNRILNGQTVADHSGNGIVTLDNNGTYDLPPYNAEYGQKFRISEISAPKGFELLANRYIYGVVSDGSNAPEPVTLGGDHLVDLDAYDAERKDADGHAIDNWAQRQKLFLFTDATYATLISPSSAIDGMKLSIQNDLTYFSLTNQLKRYALDITKLNSGHGSLAGARFQLFQADSSDHWQTLGSEMTTNESGQVTLDANIKVPAKYRLVETHAPDGYSRITVDLIFEIKSDGTIITTNPDAAWTLADHLTDGTVDNVIHVTAKDLRQFMMPATGDRKIIIVLGAILIVVIIVGTLMINDRDGRPTDDKTMD</sequence>
<dbReference type="Pfam" id="PF17802">
    <property type="entry name" value="SpaA"/>
    <property type="match status" value="1"/>
</dbReference>
<evidence type="ECO:0000259" key="2">
    <source>
        <dbReference type="PROSITE" id="PS50234"/>
    </source>
</evidence>
<dbReference type="InterPro" id="IPR041033">
    <property type="entry name" value="SpaA_PFL_dom_1"/>
</dbReference>
<dbReference type="PROSITE" id="PS50234">
    <property type="entry name" value="VWFA"/>
    <property type="match status" value="1"/>
</dbReference>
<dbReference type="Pfam" id="PF13519">
    <property type="entry name" value="VWA_2"/>
    <property type="match status" value="1"/>
</dbReference>
<evidence type="ECO:0000313" key="4">
    <source>
        <dbReference type="Proteomes" id="UP000515800"/>
    </source>
</evidence>
<dbReference type="RefSeq" id="WP_187529619.1">
    <property type="nucleotide sequence ID" value="NZ_CP060724.1"/>
</dbReference>
<keyword evidence="1" id="KW-0472">Membrane</keyword>
<dbReference type="InterPro" id="IPR002035">
    <property type="entry name" value="VWF_A"/>
</dbReference>
<dbReference type="InterPro" id="IPR049319">
    <property type="entry name" value="GBS104-like_Ig"/>
</dbReference>
<dbReference type="KEGG" id="wdi:H9L19_02685"/>
<dbReference type="SUPFAM" id="SSF53300">
    <property type="entry name" value="vWA-like"/>
    <property type="match status" value="1"/>
</dbReference>
<dbReference type="Proteomes" id="UP000515800">
    <property type="component" value="Chromosome"/>
</dbReference>
<organism evidence="3 4">
    <name type="scientific">Weissella diestrammenae</name>
    <dbReference type="NCBI Taxonomy" id="1162633"/>
    <lineage>
        <taxon>Bacteria</taxon>
        <taxon>Bacillati</taxon>
        <taxon>Bacillota</taxon>
        <taxon>Bacilli</taxon>
        <taxon>Lactobacillales</taxon>
        <taxon>Lactobacillaceae</taxon>
        <taxon>Weissella</taxon>
    </lineage>
</organism>
<proteinExistence type="predicted"/>
<keyword evidence="1" id="KW-0812">Transmembrane</keyword>
<protein>
    <submittedName>
        <fullName evidence="3">VWA domain-containing protein</fullName>
    </submittedName>
</protein>
<accession>A0A7G9T6R2</accession>
<keyword evidence="4" id="KW-1185">Reference proteome</keyword>
<dbReference type="InterPro" id="IPR036465">
    <property type="entry name" value="vWFA_dom_sf"/>
</dbReference>
<feature type="domain" description="VWFA" evidence="2">
    <location>
        <begin position="174"/>
        <end position="314"/>
    </location>
</feature>
<dbReference type="InterPro" id="IPR008454">
    <property type="entry name" value="Collagen-bd_Cna-like_B-typ_dom"/>
</dbReference>
<gene>
    <name evidence="3" type="ORF">H9L19_02685</name>
</gene>
<evidence type="ECO:0000256" key="1">
    <source>
        <dbReference type="SAM" id="Phobius"/>
    </source>
</evidence>
<dbReference type="Gene3D" id="3.40.50.410">
    <property type="entry name" value="von Willebrand factor, type A domain"/>
    <property type="match status" value="1"/>
</dbReference>
<name>A0A7G9T6R2_9LACO</name>
<dbReference type="Gene3D" id="2.60.40.2110">
    <property type="match status" value="1"/>
</dbReference>
<dbReference type="Pfam" id="PF05738">
    <property type="entry name" value="Cna_B"/>
    <property type="match status" value="1"/>
</dbReference>
<keyword evidence="1" id="KW-1133">Transmembrane helix</keyword>
<dbReference type="EMBL" id="CP060724">
    <property type="protein sequence ID" value="QNN75787.1"/>
    <property type="molecule type" value="Genomic_DNA"/>
</dbReference>
<dbReference type="CDD" id="cd00198">
    <property type="entry name" value="vWFA"/>
    <property type="match status" value="1"/>
</dbReference>
<dbReference type="AlphaFoldDB" id="A0A7G9T6R2"/>
<dbReference type="Pfam" id="PF21426">
    <property type="entry name" value="GBS104-like_Ig"/>
    <property type="match status" value="1"/>
</dbReference>
<evidence type="ECO:0000313" key="3">
    <source>
        <dbReference type="EMBL" id="QNN75787.1"/>
    </source>
</evidence>
<dbReference type="Gene3D" id="2.60.40.10">
    <property type="entry name" value="Immunoglobulins"/>
    <property type="match status" value="2"/>
</dbReference>
<dbReference type="InterPro" id="IPR013783">
    <property type="entry name" value="Ig-like_fold"/>
</dbReference>